<evidence type="ECO:0000256" key="5">
    <source>
        <dbReference type="SAM" id="MobiDB-lite"/>
    </source>
</evidence>
<dbReference type="Pfam" id="PF17846">
    <property type="entry name" value="XRN_M"/>
    <property type="match status" value="1"/>
</dbReference>
<protein>
    <submittedName>
        <fullName evidence="8">5'-3' exonuclease, putative</fullName>
    </submittedName>
</protein>
<dbReference type="InterPro" id="IPR041412">
    <property type="entry name" value="Xrn1_helical"/>
</dbReference>
<comment type="similarity">
    <text evidence="4">Belongs to the 5'-3' exonuclease family.</text>
</comment>
<evidence type="ECO:0000259" key="7">
    <source>
        <dbReference type="Pfam" id="PF17846"/>
    </source>
</evidence>
<dbReference type="VEuPathDB" id="ToxoDB:EMWEY_00031370"/>
<keyword evidence="9" id="KW-1185">Reference proteome</keyword>
<name>U6M256_EIMMA</name>
<evidence type="ECO:0000259" key="6">
    <source>
        <dbReference type="Pfam" id="PF03159"/>
    </source>
</evidence>
<dbReference type="GO" id="GO:0004534">
    <property type="term" value="F:5'-3' RNA exonuclease activity"/>
    <property type="evidence" value="ECO:0007669"/>
    <property type="project" value="TreeGrafter"/>
</dbReference>
<dbReference type="AlphaFoldDB" id="U6M256"/>
<gene>
    <name evidence="8" type="ORF">EMWEY_00031370</name>
</gene>
<evidence type="ECO:0000256" key="2">
    <source>
        <dbReference type="ARBA" id="ARBA00022801"/>
    </source>
</evidence>
<feature type="domain" description="Xrn1 N-terminal" evidence="6">
    <location>
        <begin position="4"/>
        <end position="197"/>
    </location>
</feature>
<dbReference type="InterPro" id="IPR027073">
    <property type="entry name" value="5_3_exoribonuclease"/>
</dbReference>
<dbReference type="GO" id="GO:0003723">
    <property type="term" value="F:RNA binding"/>
    <property type="evidence" value="ECO:0007669"/>
    <property type="project" value="TreeGrafter"/>
</dbReference>
<dbReference type="Proteomes" id="UP000030763">
    <property type="component" value="Unassembled WGS sequence"/>
</dbReference>
<evidence type="ECO:0000256" key="1">
    <source>
        <dbReference type="ARBA" id="ARBA00022722"/>
    </source>
</evidence>
<dbReference type="GO" id="GO:0000956">
    <property type="term" value="P:nuclear-transcribed mRNA catabolic process"/>
    <property type="evidence" value="ECO:0007669"/>
    <property type="project" value="TreeGrafter"/>
</dbReference>
<dbReference type="RefSeq" id="XP_013333798.1">
    <property type="nucleotide sequence ID" value="XM_013478344.1"/>
</dbReference>
<feature type="region of interest" description="Disordered" evidence="5">
    <location>
        <begin position="256"/>
        <end position="280"/>
    </location>
</feature>
<proteinExistence type="inferred from homology"/>
<organism evidence="8 9">
    <name type="scientific">Eimeria maxima</name>
    <name type="common">Coccidian parasite</name>
    <dbReference type="NCBI Taxonomy" id="5804"/>
    <lineage>
        <taxon>Eukaryota</taxon>
        <taxon>Sar</taxon>
        <taxon>Alveolata</taxon>
        <taxon>Apicomplexa</taxon>
        <taxon>Conoidasida</taxon>
        <taxon>Coccidia</taxon>
        <taxon>Eucoccidiorida</taxon>
        <taxon>Eimeriorina</taxon>
        <taxon>Eimeriidae</taxon>
        <taxon>Eimeria</taxon>
    </lineage>
</organism>
<dbReference type="GO" id="GO:0005634">
    <property type="term" value="C:nucleus"/>
    <property type="evidence" value="ECO:0007669"/>
    <property type="project" value="TreeGrafter"/>
</dbReference>
<dbReference type="PANTHER" id="PTHR12341:SF7">
    <property type="entry name" value="5'-3' EXORIBONUCLEASE 1"/>
    <property type="match status" value="1"/>
</dbReference>
<dbReference type="CDD" id="cd18673">
    <property type="entry name" value="PIN_XRN1-2-like"/>
    <property type="match status" value="1"/>
</dbReference>
<dbReference type="EMBL" id="HG719228">
    <property type="protein sequence ID" value="CDJ57148.1"/>
    <property type="molecule type" value="Genomic_DNA"/>
</dbReference>
<dbReference type="PANTHER" id="PTHR12341">
    <property type="entry name" value="5'-&gt;3' EXORIBONUCLEASE"/>
    <property type="match status" value="1"/>
</dbReference>
<keyword evidence="2" id="KW-0378">Hydrolase</keyword>
<sequence length="377" mass="42421">MLHANEDLMWQSVFAALDLVISTISPRKLLYLAADGVAPRAKMNQQRARRYRAAKSAKEAAEAQAKQQRTATNVFQVAAQGTEDQNSNQADTAAAKGFDSNCISPGTEFMASFFRHLRFYCEKKFQEDTRWRGLKVLLSGPDVPGEGEHKIMAYLRCCKAAGSADPNTRHCLYGLDADLIMLSLASHEPQFALLREEVVFGRPTTVDAEDRMLRKPEKLQLLHISLVREYLALDLLPAKIDYSQEQIEFMNRETTDRQTFSPGGGGKINETEGVSPPPPLEGLLNRHVDKMLCCPGERERAIDDFVIFCFLAGNDFLPHTFSTDIWEKGLDRVPCISRIRNQQNPSGWPVARRKVWPIESPQFVHLSPAICRNCGRL</sequence>
<dbReference type="Pfam" id="PF03159">
    <property type="entry name" value="XRN_N"/>
    <property type="match status" value="1"/>
</dbReference>
<dbReference type="OrthoDB" id="329962at2759"/>
<dbReference type="GeneID" id="25337123"/>
<accession>U6M256</accession>
<reference evidence="8" key="2">
    <citation type="submission" date="2013-10" db="EMBL/GenBank/DDBJ databases">
        <authorList>
            <person name="Aslett M."/>
        </authorList>
    </citation>
    <scope>NUCLEOTIDE SEQUENCE [LARGE SCALE GENOMIC DNA]</scope>
    <source>
        <strain evidence="8">Weybridge</strain>
    </source>
</reference>
<reference evidence="8" key="1">
    <citation type="submission" date="2013-10" db="EMBL/GenBank/DDBJ databases">
        <title>Genomic analysis of the causative agents of coccidiosis in chickens.</title>
        <authorList>
            <person name="Reid A.J."/>
            <person name="Blake D."/>
            <person name="Billington K."/>
            <person name="Browne H."/>
            <person name="Dunn M."/>
            <person name="Hung S."/>
            <person name="Kawahara F."/>
            <person name="Miranda-Saavedra D."/>
            <person name="Mourier T."/>
            <person name="Nagra H."/>
            <person name="Otto T.D."/>
            <person name="Rawlings N."/>
            <person name="Sanchez A."/>
            <person name="Sanders M."/>
            <person name="Subramaniam C."/>
            <person name="Tay Y."/>
            <person name="Dear P."/>
            <person name="Doerig C."/>
            <person name="Gruber A."/>
            <person name="Parkinson J."/>
            <person name="Shirley M."/>
            <person name="Wan K.L."/>
            <person name="Berriman M."/>
            <person name="Tomley F."/>
            <person name="Pain A."/>
        </authorList>
    </citation>
    <scope>NUCLEOTIDE SEQUENCE [LARGE SCALE GENOMIC DNA]</scope>
    <source>
        <strain evidence="8">Weybridge</strain>
    </source>
</reference>
<keyword evidence="1" id="KW-0540">Nuclease</keyword>
<evidence type="ECO:0000313" key="8">
    <source>
        <dbReference type="EMBL" id="CDJ57148.1"/>
    </source>
</evidence>
<evidence type="ECO:0000313" key="9">
    <source>
        <dbReference type="Proteomes" id="UP000030763"/>
    </source>
</evidence>
<evidence type="ECO:0000256" key="3">
    <source>
        <dbReference type="ARBA" id="ARBA00022839"/>
    </source>
</evidence>
<feature type="domain" description="Xrn1 helical" evidence="7">
    <location>
        <begin position="298"/>
        <end position="336"/>
    </location>
</feature>
<dbReference type="InterPro" id="IPR004859">
    <property type="entry name" value="Xrn1_N"/>
</dbReference>
<dbReference type="Gene3D" id="3.40.50.12390">
    <property type="match status" value="2"/>
</dbReference>
<evidence type="ECO:0000256" key="4">
    <source>
        <dbReference type="ARBA" id="ARBA00038299"/>
    </source>
</evidence>
<keyword evidence="3 8" id="KW-0269">Exonuclease</keyword>